<feature type="region of interest" description="Disordered" evidence="1">
    <location>
        <begin position="127"/>
        <end position="181"/>
    </location>
</feature>
<keyword evidence="2" id="KW-0687">Ribonucleoprotein</keyword>
<sequence length="346" mass="38966">MMKERYLKETKMRKIAKAKENVLNVGIQITSSESGQNYQEATIKEPLLEDHGVIATKMKKKRLKTKNVLWPKLLTRIESAQATPKAYLPYGMFLTRLFRHVMEHYPHIDNGIYDVVERVMRPLALRQARRPRSDCGKARHSFSLTSAHHNRGSTSHQEDDDEDDGAFRASTPSPTTYLNSLKPLNYQQYKIPSPFEQSDVSSSRDKPNCLINNKRFIKKFEVDSSHLERHCEESSARKRNDTKTPSPKHQLSSPSAPNAPSKTPSTKDTSSSSIDYIPKSSTSPTSPPTNGYLNSPTSPPLRVPPPPLTQENISMDITLTLSPITLLDVQFDTPSPSPPIFGHHIP</sequence>
<feature type="region of interest" description="Disordered" evidence="1">
    <location>
        <begin position="225"/>
        <end position="311"/>
    </location>
</feature>
<organism evidence="2">
    <name type="scientific">Tanacetum cinerariifolium</name>
    <name type="common">Dalmatian daisy</name>
    <name type="synonym">Chrysanthemum cinerariifolium</name>
    <dbReference type="NCBI Taxonomy" id="118510"/>
    <lineage>
        <taxon>Eukaryota</taxon>
        <taxon>Viridiplantae</taxon>
        <taxon>Streptophyta</taxon>
        <taxon>Embryophyta</taxon>
        <taxon>Tracheophyta</taxon>
        <taxon>Spermatophyta</taxon>
        <taxon>Magnoliopsida</taxon>
        <taxon>eudicotyledons</taxon>
        <taxon>Gunneridae</taxon>
        <taxon>Pentapetalae</taxon>
        <taxon>asterids</taxon>
        <taxon>campanulids</taxon>
        <taxon>Asterales</taxon>
        <taxon>Asteraceae</taxon>
        <taxon>Asteroideae</taxon>
        <taxon>Anthemideae</taxon>
        <taxon>Anthemidinae</taxon>
        <taxon>Tanacetum</taxon>
    </lineage>
</organism>
<feature type="compositionally biased region" description="Low complexity" evidence="1">
    <location>
        <begin position="260"/>
        <end position="284"/>
    </location>
</feature>
<reference evidence="2" key="1">
    <citation type="journal article" date="2019" name="Sci. Rep.">
        <title>Draft genome of Tanacetum cinerariifolium, the natural source of mosquito coil.</title>
        <authorList>
            <person name="Yamashiro T."/>
            <person name="Shiraishi A."/>
            <person name="Satake H."/>
            <person name="Nakayama K."/>
        </authorList>
    </citation>
    <scope>NUCLEOTIDE SEQUENCE</scope>
</reference>
<dbReference type="AlphaFoldDB" id="A0A6L2KSR5"/>
<comment type="caution">
    <text evidence="2">The sequence shown here is derived from an EMBL/GenBank/DDBJ whole genome shotgun (WGS) entry which is preliminary data.</text>
</comment>
<gene>
    <name evidence="2" type="ORF">Tci_023768</name>
</gene>
<accession>A0A6L2KSR5</accession>
<dbReference type="GO" id="GO:0005840">
    <property type="term" value="C:ribosome"/>
    <property type="evidence" value="ECO:0007669"/>
    <property type="project" value="UniProtKB-KW"/>
</dbReference>
<feature type="compositionally biased region" description="Basic and acidic residues" evidence="1">
    <location>
        <begin position="225"/>
        <end position="242"/>
    </location>
</feature>
<feature type="compositionally biased region" description="Polar residues" evidence="1">
    <location>
        <begin position="243"/>
        <end position="258"/>
    </location>
</feature>
<evidence type="ECO:0000313" key="2">
    <source>
        <dbReference type="EMBL" id="GEU51790.1"/>
    </source>
</evidence>
<dbReference type="EMBL" id="BKCJ010002920">
    <property type="protein sequence ID" value="GEU51790.1"/>
    <property type="molecule type" value="Genomic_DNA"/>
</dbReference>
<evidence type="ECO:0000256" key="1">
    <source>
        <dbReference type="SAM" id="MobiDB-lite"/>
    </source>
</evidence>
<feature type="compositionally biased region" description="Pro residues" evidence="1">
    <location>
        <begin position="297"/>
        <end position="308"/>
    </location>
</feature>
<feature type="compositionally biased region" description="Polar residues" evidence="1">
    <location>
        <begin position="170"/>
        <end position="179"/>
    </location>
</feature>
<keyword evidence="2" id="KW-0689">Ribosomal protein</keyword>
<proteinExistence type="predicted"/>
<protein>
    <submittedName>
        <fullName evidence="2">Ribosomal protein L7Ae/L30e/S12e/Gadd45</fullName>
    </submittedName>
</protein>
<feature type="compositionally biased region" description="Polar residues" evidence="1">
    <location>
        <begin position="142"/>
        <end position="155"/>
    </location>
</feature>
<name>A0A6L2KSR5_TANCI</name>